<evidence type="ECO:0000313" key="1">
    <source>
        <dbReference type="EMBL" id="KAA1097126.1"/>
    </source>
</evidence>
<dbReference type="EMBL" id="VDEP01000351">
    <property type="protein sequence ID" value="KAA1097126.1"/>
    <property type="molecule type" value="Genomic_DNA"/>
</dbReference>
<gene>
    <name evidence="1" type="ORF">PGTUg99_000509</name>
</gene>
<protein>
    <submittedName>
        <fullName evidence="1">Uncharacterized protein</fullName>
    </submittedName>
</protein>
<sequence length="75" mass="8174">MPSLSRLTRSYEQAFKHHPSLTLAITTDVSSVSATSWPSILPAFSDLIHAHGERGCIGYNPPRQGRPEATDIISV</sequence>
<evidence type="ECO:0000313" key="2">
    <source>
        <dbReference type="Proteomes" id="UP000325313"/>
    </source>
</evidence>
<organism evidence="1 2">
    <name type="scientific">Puccinia graminis f. sp. tritici</name>
    <dbReference type="NCBI Taxonomy" id="56615"/>
    <lineage>
        <taxon>Eukaryota</taxon>
        <taxon>Fungi</taxon>
        <taxon>Dikarya</taxon>
        <taxon>Basidiomycota</taxon>
        <taxon>Pucciniomycotina</taxon>
        <taxon>Pucciniomycetes</taxon>
        <taxon>Pucciniales</taxon>
        <taxon>Pucciniaceae</taxon>
        <taxon>Puccinia</taxon>
    </lineage>
</organism>
<reference evidence="1 2" key="1">
    <citation type="submission" date="2019-05" db="EMBL/GenBank/DDBJ databases">
        <title>Emergence of the Ug99 lineage of the wheat stem rust pathogen through somatic hybridization.</title>
        <authorList>
            <person name="Li F."/>
            <person name="Upadhyaya N.M."/>
            <person name="Sperschneider J."/>
            <person name="Matny O."/>
            <person name="Nguyen-Phuc H."/>
            <person name="Mago R."/>
            <person name="Raley C."/>
            <person name="Miller M.E."/>
            <person name="Silverstein K.A.T."/>
            <person name="Henningsen E."/>
            <person name="Hirsch C.D."/>
            <person name="Visser B."/>
            <person name="Pretorius Z.A."/>
            <person name="Steffenson B.J."/>
            <person name="Schwessinger B."/>
            <person name="Dodds P.N."/>
            <person name="Figueroa M."/>
        </authorList>
    </citation>
    <scope>NUCLEOTIDE SEQUENCE [LARGE SCALE GENOMIC DNA]</scope>
    <source>
        <strain evidence="1 2">Ug99</strain>
    </source>
</reference>
<dbReference type="AlphaFoldDB" id="A0A5B0P7X2"/>
<dbReference type="Proteomes" id="UP000325313">
    <property type="component" value="Unassembled WGS sequence"/>
</dbReference>
<comment type="caution">
    <text evidence="1">The sequence shown here is derived from an EMBL/GenBank/DDBJ whole genome shotgun (WGS) entry which is preliminary data.</text>
</comment>
<accession>A0A5B0P7X2</accession>
<proteinExistence type="predicted"/>
<name>A0A5B0P7X2_PUCGR</name>